<reference evidence="2" key="1">
    <citation type="journal article" date="2015" name="Genome Announc.">
        <title>Draft Genome Sequence of an Anaerobic Ammonium-Oxidizing Bacterium, "Candidatus Brocadia sinica".</title>
        <authorList>
            <person name="Oshiki M."/>
            <person name="Shinyako-Hata K."/>
            <person name="Satoh H."/>
            <person name="Okabe S."/>
        </authorList>
    </citation>
    <scope>NUCLEOTIDE SEQUENCE [LARGE SCALE GENOMIC DNA]</scope>
    <source>
        <strain evidence="2">JPN1</strain>
    </source>
</reference>
<protein>
    <submittedName>
        <fullName evidence="1">Arylsulfatase</fullName>
    </submittedName>
</protein>
<keyword evidence="2" id="KW-1185">Reference proteome</keyword>
<organism evidence="1 2">
    <name type="scientific">Candidatus Brocadia sinica JPN1</name>
    <dbReference type="NCBI Taxonomy" id="1197129"/>
    <lineage>
        <taxon>Bacteria</taxon>
        <taxon>Pseudomonadati</taxon>
        <taxon>Planctomycetota</taxon>
        <taxon>Candidatus Brocadiia</taxon>
        <taxon>Candidatus Brocadiales</taxon>
        <taxon>Candidatus Brocadiaceae</taxon>
        <taxon>Candidatus Brocadia</taxon>
    </lineage>
</organism>
<evidence type="ECO:0000313" key="1">
    <source>
        <dbReference type="EMBL" id="GAN31988.1"/>
    </source>
</evidence>
<sequence>MVTNAAQVLLAGTDFKSIIQYSTLMPVWWSLTLGTCFGRNGSPVEASANVITIDLAEKAG</sequence>
<name>A0ABQ0JTE1_9BACT</name>
<dbReference type="RefSeq" id="WP_052562039.1">
    <property type="nucleotide sequence ID" value="NZ_BAFN01000001.1"/>
</dbReference>
<dbReference type="Proteomes" id="UP000032309">
    <property type="component" value="Unassembled WGS sequence"/>
</dbReference>
<proteinExistence type="predicted"/>
<evidence type="ECO:0000313" key="2">
    <source>
        <dbReference type="Proteomes" id="UP000032309"/>
    </source>
</evidence>
<comment type="caution">
    <text evidence="1">The sequence shown here is derived from an EMBL/GenBank/DDBJ whole genome shotgun (WGS) entry which is preliminary data.</text>
</comment>
<accession>A0ABQ0JTE1</accession>
<dbReference type="EMBL" id="BAFN01000001">
    <property type="protein sequence ID" value="GAN31988.1"/>
    <property type="molecule type" value="Genomic_DNA"/>
</dbReference>
<gene>
    <name evidence="1" type="ORF">BROSI_A0492</name>
</gene>